<keyword evidence="3" id="KW-1185">Reference proteome</keyword>
<comment type="caution">
    <text evidence="2">The sequence shown here is derived from an EMBL/GenBank/DDBJ whole genome shotgun (WGS) entry which is preliminary data.</text>
</comment>
<gene>
    <name evidence="2" type="ORF">FB566_3095</name>
</gene>
<keyword evidence="1" id="KW-0472">Membrane</keyword>
<accession>A0A543AY92</accession>
<dbReference type="InParanoid" id="A0A543AY92"/>
<sequence>MNDLVEIGFSFPTVLFSFAFIVVVAFWIIVLFGLMSTEVLDTDTDSGADTQNGLIGLLPVTKTARTVPVTVVLSLWIVLAWFGCVAGTVLVRELGMPGVVGTLLSLLTLVIASVAAWVVTLFIVWPLGRLYGQAPAASRHDFVGKTCLIRTQTVGTDFGQAEITSTDGSSAIIPVRIDENSTGESLAAGDTALIYEYDANGEYFLVAPFDLQVDPRPPAR</sequence>
<name>A0A543AY92_9ACTN</name>
<evidence type="ECO:0000313" key="3">
    <source>
        <dbReference type="Proteomes" id="UP000317043"/>
    </source>
</evidence>
<keyword evidence="1" id="KW-0812">Transmembrane</keyword>
<feature type="transmembrane region" description="Helical" evidence="1">
    <location>
        <begin position="67"/>
        <end position="91"/>
    </location>
</feature>
<protein>
    <recommendedName>
        <fullName evidence="4">DUF1449 family protein</fullName>
    </recommendedName>
</protein>
<keyword evidence="1" id="KW-1133">Transmembrane helix</keyword>
<evidence type="ECO:0000256" key="1">
    <source>
        <dbReference type="SAM" id="Phobius"/>
    </source>
</evidence>
<dbReference type="AlphaFoldDB" id="A0A543AY92"/>
<dbReference type="EMBL" id="VFOW01000001">
    <property type="protein sequence ID" value="TQL77536.1"/>
    <property type="molecule type" value="Genomic_DNA"/>
</dbReference>
<organism evidence="2 3">
    <name type="scientific">Stackebrandtia endophytica</name>
    <dbReference type="NCBI Taxonomy" id="1496996"/>
    <lineage>
        <taxon>Bacteria</taxon>
        <taxon>Bacillati</taxon>
        <taxon>Actinomycetota</taxon>
        <taxon>Actinomycetes</taxon>
        <taxon>Glycomycetales</taxon>
        <taxon>Glycomycetaceae</taxon>
        <taxon>Stackebrandtia</taxon>
    </lineage>
</organism>
<reference evidence="2 3" key="1">
    <citation type="submission" date="2019-06" db="EMBL/GenBank/DDBJ databases">
        <title>Sequencing the genomes of 1000 actinobacteria strains.</title>
        <authorList>
            <person name="Klenk H.-P."/>
        </authorList>
    </citation>
    <scope>NUCLEOTIDE SEQUENCE [LARGE SCALE GENOMIC DNA]</scope>
    <source>
        <strain evidence="2 3">DSM 45928</strain>
    </source>
</reference>
<feature type="transmembrane region" description="Helical" evidence="1">
    <location>
        <begin position="103"/>
        <end position="125"/>
    </location>
</feature>
<feature type="transmembrane region" description="Helical" evidence="1">
    <location>
        <begin position="12"/>
        <end position="35"/>
    </location>
</feature>
<dbReference type="Proteomes" id="UP000317043">
    <property type="component" value="Unassembled WGS sequence"/>
</dbReference>
<evidence type="ECO:0000313" key="2">
    <source>
        <dbReference type="EMBL" id="TQL77536.1"/>
    </source>
</evidence>
<evidence type="ECO:0008006" key="4">
    <source>
        <dbReference type="Google" id="ProtNLM"/>
    </source>
</evidence>
<dbReference type="RefSeq" id="WP_142040579.1">
    <property type="nucleotide sequence ID" value="NZ_JBHTGS010000001.1"/>
</dbReference>
<dbReference type="OrthoDB" id="3388214at2"/>
<proteinExistence type="predicted"/>